<keyword evidence="4" id="KW-1185">Reference proteome</keyword>
<dbReference type="InterPro" id="IPR011059">
    <property type="entry name" value="Metal-dep_hydrolase_composite"/>
</dbReference>
<dbReference type="GO" id="GO:0016810">
    <property type="term" value="F:hydrolase activity, acting on carbon-nitrogen (but not peptide) bonds"/>
    <property type="evidence" value="ECO:0007669"/>
    <property type="project" value="InterPro"/>
</dbReference>
<dbReference type="NCBIfam" id="NF005540">
    <property type="entry name" value="PRK07203.1"/>
    <property type="match status" value="1"/>
</dbReference>
<dbReference type="Pfam" id="PF01979">
    <property type="entry name" value="Amidohydro_1"/>
    <property type="match status" value="1"/>
</dbReference>
<dbReference type="PANTHER" id="PTHR43794:SF11">
    <property type="entry name" value="AMIDOHYDROLASE-RELATED DOMAIN-CONTAINING PROTEIN"/>
    <property type="match status" value="1"/>
</dbReference>
<feature type="domain" description="Amidohydrolase-related" evidence="2">
    <location>
        <begin position="56"/>
        <end position="424"/>
    </location>
</feature>
<dbReference type="KEGG" id="bacg:D2962_00240"/>
<keyword evidence="1 3" id="KW-0378">Hydrolase</keyword>
<dbReference type="SUPFAM" id="SSF51338">
    <property type="entry name" value="Composite domain of metallo-dependent hydrolases"/>
    <property type="match status" value="1"/>
</dbReference>
<dbReference type="Gene3D" id="2.30.40.10">
    <property type="entry name" value="Urease, subunit C, domain 1"/>
    <property type="match status" value="1"/>
</dbReference>
<gene>
    <name evidence="3" type="primary">ssnA</name>
    <name evidence="3" type="ORF">D2962_00240</name>
</gene>
<dbReference type="Proteomes" id="UP000280960">
    <property type="component" value="Chromosome"/>
</dbReference>
<dbReference type="NCBIfam" id="TIGR03314">
    <property type="entry name" value="Se_ssnA"/>
    <property type="match status" value="1"/>
</dbReference>
<dbReference type="RefSeq" id="WP_120765182.1">
    <property type="nucleotide sequence ID" value="NZ_CP033169.1"/>
</dbReference>
<evidence type="ECO:0000256" key="1">
    <source>
        <dbReference type="ARBA" id="ARBA00022801"/>
    </source>
</evidence>
<evidence type="ECO:0000259" key="2">
    <source>
        <dbReference type="Pfam" id="PF01979"/>
    </source>
</evidence>
<reference evidence="3 4" key="1">
    <citation type="submission" date="2018-10" db="EMBL/GenBank/DDBJ databases">
        <authorList>
            <person name="Zhang X."/>
        </authorList>
    </citation>
    <scope>NUCLEOTIDE SEQUENCE [LARGE SCALE GENOMIC DNA]</scope>
    <source>
        <strain evidence="3 4">SK-G1</strain>
    </source>
</reference>
<organism evidence="3 4">
    <name type="scientific">Biomaibacter acetigenes</name>
    <dbReference type="NCBI Taxonomy" id="2316383"/>
    <lineage>
        <taxon>Bacteria</taxon>
        <taxon>Bacillati</taxon>
        <taxon>Bacillota</taxon>
        <taxon>Clostridia</taxon>
        <taxon>Thermosediminibacterales</taxon>
        <taxon>Tepidanaerobacteraceae</taxon>
        <taxon>Biomaibacter</taxon>
    </lineage>
</organism>
<dbReference type="SUPFAM" id="SSF51556">
    <property type="entry name" value="Metallo-dependent hydrolases"/>
    <property type="match status" value="1"/>
</dbReference>
<dbReference type="InterPro" id="IPR032466">
    <property type="entry name" value="Metal_Hydrolase"/>
</dbReference>
<evidence type="ECO:0000313" key="4">
    <source>
        <dbReference type="Proteomes" id="UP000280960"/>
    </source>
</evidence>
<proteinExistence type="predicted"/>
<dbReference type="EMBL" id="CP033169">
    <property type="protein sequence ID" value="AYO29237.1"/>
    <property type="molecule type" value="Genomic_DNA"/>
</dbReference>
<evidence type="ECO:0000313" key="3">
    <source>
        <dbReference type="EMBL" id="AYO29237.1"/>
    </source>
</evidence>
<dbReference type="InterPro" id="IPR017700">
    <property type="entry name" value="Aminohydrolase_SsnA"/>
</dbReference>
<dbReference type="AlphaFoldDB" id="A0A3G2R2G0"/>
<dbReference type="PANTHER" id="PTHR43794">
    <property type="entry name" value="AMINOHYDROLASE SSNA-RELATED"/>
    <property type="match status" value="1"/>
</dbReference>
<sequence>MVIIGNAAVLTLDKEKPLLHDGAVTMEKHIVKELGNTREIRQKYPEAEFMDAGGRLVMPGFLNCHMHLYSTFARGMALKGAPPASFGQILEKLWWKMDRLLSKEEEIYYSALVPLIEGIKCGTTGILDHHASFGLVDGCLDILERAAEDAGVRAVLCYETSDRWGKELRDASIRENVRFIHKMRGKNQDQADSIYNKDSLVAATFGLHASLTLSDETLEKCAAEAQSLGAGFHIHVAEGIEDVEDSLKKSGKRVVERLNSFGILGDRTLAIHCVHVDENEMEILRDTGTMVVHNPQSNMNNAVGISPMLDFFKKEILTGLGTDGYTPSMFESAKSAYVLHKLAQRDPRVGGEETRRMLFENNSRIFGRLFEKPVGVIKPGALADIIILDYYPPTPLSEGNLFYHLIFGMRENMVSTAIVGGKIVMKDHQLTELDEEKIMAKSRELAAKFWRKMEDA</sequence>
<protein>
    <submittedName>
        <fullName evidence="3">Putative aminohydrolase SsnA</fullName>
    </submittedName>
</protein>
<accession>A0A3G2R2G0</accession>
<name>A0A3G2R2G0_9FIRM</name>
<dbReference type="InterPro" id="IPR050287">
    <property type="entry name" value="MTA/SAH_deaminase"/>
</dbReference>
<dbReference type="InterPro" id="IPR006680">
    <property type="entry name" value="Amidohydro-rel"/>
</dbReference>
<dbReference type="Gene3D" id="3.20.20.140">
    <property type="entry name" value="Metal-dependent hydrolases"/>
    <property type="match status" value="1"/>
</dbReference>